<evidence type="ECO:0000313" key="1">
    <source>
        <dbReference type="EMBL" id="KAH7928046.1"/>
    </source>
</evidence>
<name>A0ACB8BR86_9AGAM</name>
<accession>A0ACB8BR86</accession>
<evidence type="ECO:0000313" key="2">
    <source>
        <dbReference type="Proteomes" id="UP000790709"/>
    </source>
</evidence>
<sequence length="176" mass="19210">MSFCIVSVIVDSSLTCLPPASSAVPMVALKSTWLTVLAFTASFAAAECEYGKEKAGFVLHLYNTEDCDTKAKGVHHETYSGSRLNFWKNISKSPCICLNLPPPLAGDVKSFTFTSGELWPASLMLFSQKHCRGEELGFSESSWKDKIVDRENRGIHSAWVCVIDVAEAIAALALDE</sequence>
<reference evidence="1" key="1">
    <citation type="journal article" date="2021" name="New Phytol.">
        <title>Evolutionary innovations through gain and loss of genes in the ectomycorrhizal Boletales.</title>
        <authorList>
            <person name="Wu G."/>
            <person name="Miyauchi S."/>
            <person name="Morin E."/>
            <person name="Kuo A."/>
            <person name="Drula E."/>
            <person name="Varga T."/>
            <person name="Kohler A."/>
            <person name="Feng B."/>
            <person name="Cao Y."/>
            <person name="Lipzen A."/>
            <person name="Daum C."/>
            <person name="Hundley H."/>
            <person name="Pangilinan J."/>
            <person name="Johnson J."/>
            <person name="Barry K."/>
            <person name="LaButti K."/>
            <person name="Ng V."/>
            <person name="Ahrendt S."/>
            <person name="Min B."/>
            <person name="Choi I.G."/>
            <person name="Park H."/>
            <person name="Plett J.M."/>
            <person name="Magnuson J."/>
            <person name="Spatafora J.W."/>
            <person name="Nagy L.G."/>
            <person name="Henrissat B."/>
            <person name="Grigoriev I.V."/>
            <person name="Yang Z.L."/>
            <person name="Xu J."/>
            <person name="Martin F.M."/>
        </authorList>
    </citation>
    <scope>NUCLEOTIDE SEQUENCE</scope>
    <source>
        <strain evidence="1">KUC20120723A-06</strain>
    </source>
</reference>
<organism evidence="1 2">
    <name type="scientific">Leucogyrophana mollusca</name>
    <dbReference type="NCBI Taxonomy" id="85980"/>
    <lineage>
        <taxon>Eukaryota</taxon>
        <taxon>Fungi</taxon>
        <taxon>Dikarya</taxon>
        <taxon>Basidiomycota</taxon>
        <taxon>Agaricomycotina</taxon>
        <taxon>Agaricomycetes</taxon>
        <taxon>Agaricomycetidae</taxon>
        <taxon>Boletales</taxon>
        <taxon>Boletales incertae sedis</taxon>
        <taxon>Leucogyrophana</taxon>
    </lineage>
</organism>
<keyword evidence="2" id="KW-1185">Reference proteome</keyword>
<dbReference type="Proteomes" id="UP000790709">
    <property type="component" value="Unassembled WGS sequence"/>
</dbReference>
<dbReference type="EMBL" id="MU266357">
    <property type="protein sequence ID" value="KAH7928046.1"/>
    <property type="molecule type" value="Genomic_DNA"/>
</dbReference>
<protein>
    <submittedName>
        <fullName evidence="1">Uncharacterized protein</fullName>
    </submittedName>
</protein>
<proteinExistence type="predicted"/>
<comment type="caution">
    <text evidence="1">The sequence shown here is derived from an EMBL/GenBank/DDBJ whole genome shotgun (WGS) entry which is preliminary data.</text>
</comment>
<gene>
    <name evidence="1" type="ORF">BV22DRAFT_226616</name>
</gene>